<dbReference type="EMBL" id="MKGL01000046">
    <property type="protein sequence ID" value="RNF09519.1"/>
    <property type="molecule type" value="Genomic_DNA"/>
</dbReference>
<keyword evidence="1" id="KW-0175">Coiled coil</keyword>
<feature type="region of interest" description="Disordered" evidence="2">
    <location>
        <begin position="1"/>
        <end position="21"/>
    </location>
</feature>
<evidence type="ECO:0000313" key="3">
    <source>
        <dbReference type="EMBL" id="RNF09519.1"/>
    </source>
</evidence>
<evidence type="ECO:0000313" key="4">
    <source>
        <dbReference type="Proteomes" id="UP000283634"/>
    </source>
</evidence>
<keyword evidence="4" id="KW-1185">Reference proteome</keyword>
<protein>
    <submittedName>
        <fullName evidence="3">Uncharacterized protein</fullName>
    </submittedName>
</protein>
<dbReference type="RefSeq" id="XP_029241027.1">
    <property type="nucleotide sequence ID" value="XM_029379144.1"/>
</dbReference>
<proteinExistence type="predicted"/>
<sequence>MRSSGLHNRHEQKLAGTDPVLSSVGRAEAQLRKEMDGATAALLQRQRRRQLAFGRERAVVRLRVDQCMEELLDGVEGIVPPCVLDPPVFTECPSSLPRPPQQGGEKCVTREAAMLPQAISSFPAGGKKVPISYVSSDSKMRGATEELTAPQVHGAPCGEKGAPLRGFPLPFEDSGFQCPTLWAETSLQEVLLTALGPRSLRERRDQNEPNGRLLVGVACYLLNEVLTREPKLSRIWPQLREVIFKAVFQPPTSPPASGCEGGVGSSYPRFEGRQPFEMLHLWAGAFLASRAETARLAHRIEDLKGVVHKSQLILRFAQRRVDKMLLGNVFRAWRKTTRRERCFRDSATAYFTRMRQRIRVEGCFLRWRRVSAHSQVVELLKMVKESEVRQAFLQSSNTKEVATLLERLKEEQKLNDILKMKKEVLKSQLAEGHVIALRAIDNELQQQHTNILMAKKYGKRWERLAKTFSCRVKCAVVPSSLRKAGIALRRAEEQCALRTHAVHNQGKEARYALECFLLEWVNCFMKAAMPGVHWRRVVKIDTGFESGDFGPEALLQLVRVLESVYLGSGVHNVSYPFLAARQEEAEELSKMRNDASFSVETANGVLFTELRRLLYLQSMEGLYPPLLSCCTFLESFFTPAVFCQAPHPSAILWVLASLFVGYARLACGGPAILERDVDATLRCQEEGTLRNYFLMPRSVVNEPAATEKESTRTRTGRRISRTYVVSNNTTIQKASALTSVSRRVHS</sequence>
<dbReference type="Proteomes" id="UP000283634">
    <property type="component" value="Unassembled WGS sequence"/>
</dbReference>
<dbReference type="OMA" id="TRRERCF"/>
<evidence type="ECO:0000256" key="2">
    <source>
        <dbReference type="SAM" id="MobiDB-lite"/>
    </source>
</evidence>
<accession>A0A3R7MQ82</accession>
<dbReference type="AlphaFoldDB" id="A0A3R7MQ82"/>
<dbReference type="VEuPathDB" id="TriTrypDB:TRSC58_03924"/>
<organism evidence="3 4">
    <name type="scientific">Trypanosoma rangeli</name>
    <dbReference type="NCBI Taxonomy" id="5698"/>
    <lineage>
        <taxon>Eukaryota</taxon>
        <taxon>Discoba</taxon>
        <taxon>Euglenozoa</taxon>
        <taxon>Kinetoplastea</taxon>
        <taxon>Metakinetoplastina</taxon>
        <taxon>Trypanosomatida</taxon>
        <taxon>Trypanosomatidae</taxon>
        <taxon>Trypanosoma</taxon>
        <taxon>Herpetosoma</taxon>
    </lineage>
</organism>
<comment type="caution">
    <text evidence="3">The sequence shown here is derived from an EMBL/GenBank/DDBJ whole genome shotgun (WGS) entry which is preliminary data.</text>
</comment>
<dbReference type="GeneID" id="40326061"/>
<feature type="coiled-coil region" evidence="1">
    <location>
        <begin position="401"/>
        <end position="428"/>
    </location>
</feature>
<dbReference type="OrthoDB" id="244005at2759"/>
<evidence type="ECO:0000256" key="1">
    <source>
        <dbReference type="SAM" id="Coils"/>
    </source>
</evidence>
<name>A0A3R7MQ82_TRYRA</name>
<reference evidence="3 4" key="1">
    <citation type="journal article" date="2018" name="BMC Genomics">
        <title>Genomic comparison of Trypanosoma conorhini and Trypanosoma rangeli to Trypanosoma cruzi strains of high and low virulence.</title>
        <authorList>
            <person name="Bradwell K.R."/>
            <person name="Koparde V.N."/>
            <person name="Matveyev A.V."/>
            <person name="Serrano M.G."/>
            <person name="Alves J.M."/>
            <person name="Parikh H."/>
            <person name="Huang B."/>
            <person name="Lee V."/>
            <person name="Espinosa-Alvarez O."/>
            <person name="Ortiz P.A."/>
            <person name="Costa-Martins A.G."/>
            <person name="Teixeira M.M."/>
            <person name="Buck G.A."/>
        </authorList>
    </citation>
    <scope>NUCLEOTIDE SEQUENCE [LARGE SCALE GENOMIC DNA]</scope>
    <source>
        <strain evidence="3 4">AM80</strain>
    </source>
</reference>
<gene>
    <name evidence="3" type="ORF">TraAM80_02128</name>
</gene>